<sequence>MTKKYDPDLDKNLIEKKLEAMADSLEPKTHCCECTPGEHFERHMVHIQYPDCTCDKANYVLKRN</sequence>
<gene>
    <name evidence="1" type="ORF">LCGC14_0371630</name>
</gene>
<organism evidence="1">
    <name type="scientific">marine sediment metagenome</name>
    <dbReference type="NCBI Taxonomy" id="412755"/>
    <lineage>
        <taxon>unclassified sequences</taxon>
        <taxon>metagenomes</taxon>
        <taxon>ecological metagenomes</taxon>
    </lineage>
</organism>
<protein>
    <submittedName>
        <fullName evidence="1">Uncharacterized protein</fullName>
    </submittedName>
</protein>
<accession>A0A0F9VS82</accession>
<dbReference type="EMBL" id="LAZR01000297">
    <property type="protein sequence ID" value="KKN76311.1"/>
    <property type="molecule type" value="Genomic_DNA"/>
</dbReference>
<comment type="caution">
    <text evidence="1">The sequence shown here is derived from an EMBL/GenBank/DDBJ whole genome shotgun (WGS) entry which is preliminary data.</text>
</comment>
<name>A0A0F9VS82_9ZZZZ</name>
<evidence type="ECO:0000313" key="1">
    <source>
        <dbReference type="EMBL" id="KKN76311.1"/>
    </source>
</evidence>
<proteinExistence type="predicted"/>
<reference evidence="1" key="1">
    <citation type="journal article" date="2015" name="Nature">
        <title>Complex archaea that bridge the gap between prokaryotes and eukaryotes.</title>
        <authorList>
            <person name="Spang A."/>
            <person name="Saw J.H."/>
            <person name="Jorgensen S.L."/>
            <person name="Zaremba-Niedzwiedzka K."/>
            <person name="Martijn J."/>
            <person name="Lind A.E."/>
            <person name="van Eijk R."/>
            <person name="Schleper C."/>
            <person name="Guy L."/>
            <person name="Ettema T.J."/>
        </authorList>
    </citation>
    <scope>NUCLEOTIDE SEQUENCE</scope>
</reference>
<dbReference type="AlphaFoldDB" id="A0A0F9VS82"/>